<sequence length="59" mass="7053">MLLAILKCQGLLYFPERFYWGLSWVKYYLTIAYTGVAVRAEIAVENHWRHPGEFKQYLV</sequence>
<name>A0A5C6BVH8_9PLAN</name>
<reference evidence="1 2" key="1">
    <citation type="submission" date="2019-02" db="EMBL/GenBank/DDBJ databases">
        <title>Deep-cultivation of Planctomycetes and their phenomic and genomic characterization uncovers novel biology.</title>
        <authorList>
            <person name="Wiegand S."/>
            <person name="Jogler M."/>
            <person name="Boedeker C."/>
            <person name="Pinto D."/>
            <person name="Vollmers J."/>
            <person name="Rivas-Marin E."/>
            <person name="Kohn T."/>
            <person name="Peeters S.H."/>
            <person name="Heuer A."/>
            <person name="Rast P."/>
            <person name="Oberbeckmann S."/>
            <person name="Bunk B."/>
            <person name="Jeske O."/>
            <person name="Meyerdierks A."/>
            <person name="Storesund J.E."/>
            <person name="Kallscheuer N."/>
            <person name="Luecker S."/>
            <person name="Lage O.M."/>
            <person name="Pohl T."/>
            <person name="Merkel B.J."/>
            <person name="Hornburger P."/>
            <person name="Mueller R.-W."/>
            <person name="Bruemmer F."/>
            <person name="Labrenz M."/>
            <person name="Spormann A.M."/>
            <person name="Op Den Camp H."/>
            <person name="Overmann J."/>
            <person name="Amann R."/>
            <person name="Jetten M.S.M."/>
            <person name="Mascher T."/>
            <person name="Medema M.H."/>
            <person name="Devos D.P."/>
            <person name="Kaster A.-K."/>
            <person name="Ovreas L."/>
            <person name="Rohde M."/>
            <person name="Galperin M.Y."/>
            <person name="Jogler C."/>
        </authorList>
    </citation>
    <scope>NUCLEOTIDE SEQUENCE [LARGE SCALE GENOMIC DNA]</scope>
    <source>
        <strain evidence="1 2">CA54</strain>
    </source>
</reference>
<organism evidence="1 2">
    <name type="scientific">Symmachiella macrocystis</name>
    <dbReference type="NCBI Taxonomy" id="2527985"/>
    <lineage>
        <taxon>Bacteria</taxon>
        <taxon>Pseudomonadati</taxon>
        <taxon>Planctomycetota</taxon>
        <taxon>Planctomycetia</taxon>
        <taxon>Planctomycetales</taxon>
        <taxon>Planctomycetaceae</taxon>
        <taxon>Symmachiella</taxon>
    </lineage>
</organism>
<accession>A0A5C6BVH8</accession>
<evidence type="ECO:0000313" key="1">
    <source>
        <dbReference type="EMBL" id="TWU14694.1"/>
    </source>
</evidence>
<gene>
    <name evidence="1" type="ORF">CA54_35630</name>
</gene>
<keyword evidence="2" id="KW-1185">Reference proteome</keyword>
<proteinExistence type="predicted"/>
<comment type="caution">
    <text evidence="1">The sequence shown here is derived from an EMBL/GenBank/DDBJ whole genome shotgun (WGS) entry which is preliminary data.</text>
</comment>
<evidence type="ECO:0000313" key="2">
    <source>
        <dbReference type="Proteomes" id="UP000320735"/>
    </source>
</evidence>
<dbReference type="AlphaFoldDB" id="A0A5C6BVH8"/>
<dbReference type="EMBL" id="SJPP01000001">
    <property type="protein sequence ID" value="TWU14694.1"/>
    <property type="molecule type" value="Genomic_DNA"/>
</dbReference>
<protein>
    <submittedName>
        <fullName evidence="1">Uncharacterized protein</fullName>
    </submittedName>
</protein>
<dbReference type="Proteomes" id="UP000320735">
    <property type="component" value="Unassembled WGS sequence"/>
</dbReference>